<feature type="chain" id="PRO_5012507218" description="Membrane anchor Opy2 N-terminal domain-containing protein" evidence="1">
    <location>
        <begin position="20"/>
        <end position="171"/>
    </location>
</feature>
<accession>A0A1X0RHT6</accession>
<reference evidence="2" key="1">
    <citation type="journal article" date="2016" name="Proc. Natl. Acad. Sci. U.S.A.">
        <title>Lipid metabolic changes in an early divergent fungus govern the establishment of a mutualistic symbiosis with endobacteria.</title>
        <authorList>
            <person name="Lastovetsky O.A."/>
            <person name="Gaspar M.L."/>
            <person name="Mondo S.J."/>
            <person name="LaButti K.M."/>
            <person name="Sandor L."/>
            <person name="Grigoriev I.V."/>
            <person name="Henry S.A."/>
            <person name="Pawlowska T.E."/>
        </authorList>
    </citation>
    <scope>NUCLEOTIDE SEQUENCE [LARGE SCALE GENOMIC DNA]</scope>
    <source>
        <strain evidence="2">ATCC 52814</strain>
    </source>
</reference>
<dbReference type="OrthoDB" id="2449831at2759"/>
<feature type="signal peptide" evidence="1">
    <location>
        <begin position="1"/>
        <end position="19"/>
    </location>
</feature>
<evidence type="ECO:0000256" key="1">
    <source>
        <dbReference type="SAM" id="SignalP"/>
    </source>
</evidence>
<name>A0A1X0RHT6_RHIZD</name>
<sequence length="171" mass="19100">MKFIHWFILAITAVVATQAAITAKKDSGEICIQMIVPCPERCKKNCIYPDLPCPFTHPPKCPASHSKRDPQCLVACPKDNKPPCPDECTNCYYESANDPCCPKLLKAICPSVQCFAPCQSENKPPCPDECANNCTYKRKMIIFYKRAYSNFLLAAHDPCCPNLLKPVCHSK</sequence>
<dbReference type="VEuPathDB" id="FungiDB:BCV72DRAFT_197879"/>
<dbReference type="Proteomes" id="UP000242414">
    <property type="component" value="Unassembled WGS sequence"/>
</dbReference>
<organism evidence="2">
    <name type="scientific">Rhizopus microsporus var. microsporus</name>
    <dbReference type="NCBI Taxonomy" id="86635"/>
    <lineage>
        <taxon>Eukaryota</taxon>
        <taxon>Fungi</taxon>
        <taxon>Fungi incertae sedis</taxon>
        <taxon>Mucoromycota</taxon>
        <taxon>Mucoromycotina</taxon>
        <taxon>Mucoromycetes</taxon>
        <taxon>Mucorales</taxon>
        <taxon>Mucorineae</taxon>
        <taxon>Rhizopodaceae</taxon>
        <taxon>Rhizopus</taxon>
    </lineage>
</organism>
<evidence type="ECO:0000313" key="2">
    <source>
        <dbReference type="EMBL" id="ORE11428.1"/>
    </source>
</evidence>
<gene>
    <name evidence="2" type="ORF">BCV72DRAFT_197879</name>
</gene>
<dbReference type="EMBL" id="KV921857">
    <property type="protein sequence ID" value="ORE11428.1"/>
    <property type="molecule type" value="Genomic_DNA"/>
</dbReference>
<proteinExistence type="predicted"/>
<keyword evidence="1" id="KW-0732">Signal</keyword>
<dbReference type="AlphaFoldDB" id="A0A1X0RHT6"/>
<protein>
    <recommendedName>
        <fullName evidence="3">Membrane anchor Opy2 N-terminal domain-containing protein</fullName>
    </recommendedName>
</protein>
<evidence type="ECO:0008006" key="3">
    <source>
        <dbReference type="Google" id="ProtNLM"/>
    </source>
</evidence>